<feature type="region of interest" description="Disordered" evidence="1">
    <location>
        <begin position="53"/>
        <end position="85"/>
    </location>
</feature>
<accession>A0A8H4LDF5</accession>
<dbReference type="GO" id="GO:0006364">
    <property type="term" value="P:rRNA processing"/>
    <property type="evidence" value="ECO:0007669"/>
    <property type="project" value="InterPro"/>
</dbReference>
<reference evidence="2 3" key="1">
    <citation type="submission" date="2020-01" db="EMBL/GenBank/DDBJ databases">
        <title>Identification and distribution of gene clusters putatively required for synthesis of sphingolipid metabolism inhibitors in phylogenetically diverse species of the filamentous fungus Fusarium.</title>
        <authorList>
            <person name="Kim H.-S."/>
            <person name="Busman M."/>
            <person name="Brown D.W."/>
            <person name="Divon H."/>
            <person name="Uhlig S."/>
            <person name="Proctor R.H."/>
        </authorList>
    </citation>
    <scope>NUCLEOTIDE SEQUENCE [LARGE SCALE GENOMIC DNA]</scope>
    <source>
        <strain evidence="2 3">NRRL 20459</strain>
    </source>
</reference>
<dbReference type="GO" id="GO:0034965">
    <property type="term" value="P:intronic box C/D snoRNA processing"/>
    <property type="evidence" value="ECO:0007669"/>
    <property type="project" value="TreeGrafter"/>
</dbReference>
<dbReference type="AlphaFoldDB" id="A0A8H4LDF5"/>
<dbReference type="PANTHER" id="PTHR28272:SF1">
    <property type="entry name" value="RIBONUCLEASES P_MRP PROTEIN SUBUNIT POP3"/>
    <property type="match status" value="1"/>
</dbReference>
<dbReference type="GO" id="GO:0000172">
    <property type="term" value="C:ribonuclease MRP complex"/>
    <property type="evidence" value="ECO:0007669"/>
    <property type="project" value="TreeGrafter"/>
</dbReference>
<keyword evidence="3" id="KW-1185">Reference proteome</keyword>
<dbReference type="GO" id="GO:0004526">
    <property type="term" value="F:ribonuclease P activity"/>
    <property type="evidence" value="ECO:0007669"/>
    <property type="project" value="TreeGrafter"/>
</dbReference>
<evidence type="ECO:0000256" key="1">
    <source>
        <dbReference type="SAM" id="MobiDB-lite"/>
    </source>
</evidence>
<dbReference type="Proteomes" id="UP000554235">
    <property type="component" value="Unassembled WGS sequence"/>
</dbReference>
<evidence type="ECO:0000313" key="3">
    <source>
        <dbReference type="Proteomes" id="UP000554235"/>
    </source>
</evidence>
<dbReference type="GO" id="GO:0005829">
    <property type="term" value="C:cytosol"/>
    <property type="evidence" value="ECO:0007669"/>
    <property type="project" value="TreeGrafter"/>
</dbReference>
<dbReference type="PANTHER" id="PTHR28272">
    <property type="entry name" value="RIBONUCLEASES P/MRP PROTEIN SUBUNIT POP3"/>
    <property type="match status" value="1"/>
</dbReference>
<proteinExistence type="predicted"/>
<dbReference type="OrthoDB" id="20109at2759"/>
<gene>
    <name evidence="2" type="ORF">FALBO_5528</name>
</gene>
<dbReference type="GO" id="GO:0005655">
    <property type="term" value="C:nucleolar ribonuclease P complex"/>
    <property type="evidence" value="ECO:0007669"/>
    <property type="project" value="TreeGrafter"/>
</dbReference>
<evidence type="ECO:0000313" key="2">
    <source>
        <dbReference type="EMBL" id="KAF4467605.1"/>
    </source>
</evidence>
<organism evidence="2 3">
    <name type="scientific">Fusarium albosuccineum</name>
    <dbReference type="NCBI Taxonomy" id="1237068"/>
    <lineage>
        <taxon>Eukaryota</taxon>
        <taxon>Fungi</taxon>
        <taxon>Dikarya</taxon>
        <taxon>Ascomycota</taxon>
        <taxon>Pezizomycotina</taxon>
        <taxon>Sordariomycetes</taxon>
        <taxon>Hypocreomycetidae</taxon>
        <taxon>Hypocreales</taxon>
        <taxon>Nectriaceae</taxon>
        <taxon>Fusarium</taxon>
        <taxon>Fusarium decemcellulare species complex</taxon>
    </lineage>
</organism>
<protein>
    <submittedName>
        <fullName evidence="2">Rnase subunit pop3</fullName>
    </submittedName>
</protein>
<comment type="caution">
    <text evidence="2">The sequence shown here is derived from an EMBL/GenBank/DDBJ whole genome shotgun (WGS) entry which is preliminary data.</text>
</comment>
<dbReference type="GO" id="GO:0008033">
    <property type="term" value="P:tRNA processing"/>
    <property type="evidence" value="ECO:0007669"/>
    <property type="project" value="InterPro"/>
</dbReference>
<dbReference type="InterPro" id="IPR013241">
    <property type="entry name" value="RNase_P_Pop3"/>
</dbReference>
<name>A0A8H4LDF5_9HYPO</name>
<sequence length="243" mass="26496">MATLASQPARKRLVYQLETPFSTVSWPVISAEDQDTIFELLCDLLSPLGQHRQAHVKRSKGKRAARKEKNNSKDSGTPEETVVPPVPEIEASIDVGLNSITRNLQVLPHGDTECGQDKPQRRYIMVFVARGNQASSFNCHFPQIVSAASRHLPAEDRIRLVGFSNPCSERLSACLGVPRVSSIAIVKDAPGAGALQDFVLKTVAPVEATWLDASADGQYLPTKINAIETTAGPKRLKMNEQTS</sequence>
<dbReference type="EMBL" id="JAADYS010000725">
    <property type="protein sequence ID" value="KAF4467605.1"/>
    <property type="molecule type" value="Genomic_DNA"/>
</dbReference>
<feature type="compositionally biased region" description="Basic residues" evidence="1">
    <location>
        <begin position="53"/>
        <end position="66"/>
    </location>
</feature>
<dbReference type="GO" id="GO:0000171">
    <property type="term" value="F:ribonuclease MRP activity"/>
    <property type="evidence" value="ECO:0007669"/>
    <property type="project" value="TreeGrafter"/>
</dbReference>